<organism evidence="3 4">
    <name type="scientific">Rosa chinensis</name>
    <name type="common">China rose</name>
    <dbReference type="NCBI Taxonomy" id="74649"/>
    <lineage>
        <taxon>Eukaryota</taxon>
        <taxon>Viridiplantae</taxon>
        <taxon>Streptophyta</taxon>
        <taxon>Embryophyta</taxon>
        <taxon>Tracheophyta</taxon>
        <taxon>Spermatophyta</taxon>
        <taxon>Magnoliopsida</taxon>
        <taxon>eudicotyledons</taxon>
        <taxon>Gunneridae</taxon>
        <taxon>Pentapetalae</taxon>
        <taxon>rosids</taxon>
        <taxon>fabids</taxon>
        <taxon>Rosales</taxon>
        <taxon>Rosaceae</taxon>
        <taxon>Rosoideae</taxon>
        <taxon>Rosoideae incertae sedis</taxon>
        <taxon>Rosa</taxon>
    </lineage>
</organism>
<dbReference type="InterPro" id="IPR006461">
    <property type="entry name" value="PLAC_motif_containing"/>
</dbReference>
<protein>
    <submittedName>
        <fullName evidence="3">Putative PLAC8 motif-containing protein</fullName>
    </submittedName>
</protein>
<evidence type="ECO:0000256" key="1">
    <source>
        <dbReference type="SAM" id="MobiDB-lite"/>
    </source>
</evidence>
<dbReference type="AlphaFoldDB" id="A0A2P6PNN2"/>
<dbReference type="STRING" id="74649.A0A2P6PNN2"/>
<dbReference type="EMBL" id="PDCK01000044">
    <property type="protein sequence ID" value="PRQ23535.1"/>
    <property type="molecule type" value="Genomic_DNA"/>
</dbReference>
<dbReference type="Proteomes" id="UP000238479">
    <property type="component" value="Chromosome 6"/>
</dbReference>
<dbReference type="GO" id="GO:0051762">
    <property type="term" value="P:sesquiterpene biosynthetic process"/>
    <property type="evidence" value="ECO:0007669"/>
    <property type="project" value="TreeGrafter"/>
</dbReference>
<keyword evidence="4" id="KW-1185">Reference proteome</keyword>
<keyword evidence="2" id="KW-0472">Membrane</keyword>
<reference evidence="3 4" key="1">
    <citation type="journal article" date="2018" name="Nat. Genet.">
        <title>The Rosa genome provides new insights in the design of modern roses.</title>
        <authorList>
            <person name="Bendahmane M."/>
        </authorList>
    </citation>
    <scope>NUCLEOTIDE SEQUENCE [LARGE SCALE GENOMIC DNA]</scope>
    <source>
        <strain evidence="4">cv. Old Blush</strain>
    </source>
</reference>
<feature type="transmembrane region" description="Helical" evidence="2">
    <location>
        <begin position="7"/>
        <end position="28"/>
    </location>
</feature>
<evidence type="ECO:0000313" key="4">
    <source>
        <dbReference type="Proteomes" id="UP000238479"/>
    </source>
</evidence>
<evidence type="ECO:0000256" key="2">
    <source>
        <dbReference type="SAM" id="Phobius"/>
    </source>
</evidence>
<keyword evidence="2" id="KW-0812">Transmembrane</keyword>
<dbReference type="NCBIfam" id="TIGR01571">
    <property type="entry name" value="A_thal_Cys_rich"/>
    <property type="match status" value="1"/>
</dbReference>
<dbReference type="OMA" id="IRTANFY"/>
<dbReference type="Pfam" id="PF04749">
    <property type="entry name" value="PLAC8"/>
    <property type="match status" value="1"/>
</dbReference>
<name>A0A2P6PNN2_ROSCH</name>
<dbReference type="Gramene" id="PRQ23535">
    <property type="protein sequence ID" value="PRQ23535"/>
    <property type="gene ID" value="RchiOBHm_Chr6g0262441"/>
</dbReference>
<evidence type="ECO:0000313" key="3">
    <source>
        <dbReference type="EMBL" id="PRQ23535.1"/>
    </source>
</evidence>
<feature type="region of interest" description="Disordered" evidence="1">
    <location>
        <begin position="112"/>
        <end position="133"/>
    </location>
</feature>
<keyword evidence="2" id="KW-1133">Transmembrane helix</keyword>
<feature type="transmembrane region" description="Helical" evidence="2">
    <location>
        <begin position="34"/>
        <end position="52"/>
    </location>
</feature>
<dbReference type="PANTHER" id="PTHR31045:SF30">
    <property type="entry name" value="PLAC8 FAMILY PROTEIN"/>
    <property type="match status" value="1"/>
</dbReference>
<dbReference type="GO" id="GO:0009975">
    <property type="term" value="F:cyclase activity"/>
    <property type="evidence" value="ECO:0007669"/>
    <property type="project" value="TreeGrafter"/>
</dbReference>
<sequence>MCVHIMIFIMFCMAHFWIFNLAAVNIDYKTVREALAVISIILCVFGLLYGGFCRIQMRKRFNLPSYNFCFGEPAVFDCTLWLFCCWCSLAQEVRTENTYDIVEDKFYRKETDIPSQPPMLPLPREDGVGQLIN</sequence>
<proteinExistence type="predicted"/>
<dbReference type="PANTHER" id="PTHR31045">
    <property type="entry name" value="PLAC8 FAMILY PROTEIN-RELATED"/>
    <property type="match status" value="1"/>
</dbReference>
<comment type="caution">
    <text evidence="3">The sequence shown here is derived from an EMBL/GenBank/DDBJ whole genome shotgun (WGS) entry which is preliminary data.</text>
</comment>
<accession>A0A2P6PNN2</accession>
<gene>
    <name evidence="3" type="ORF">RchiOBHm_Chr6g0262441</name>
</gene>